<dbReference type="Proteomes" id="UP001059596">
    <property type="component" value="Unassembled WGS sequence"/>
</dbReference>
<reference evidence="1" key="1">
    <citation type="journal article" date="2023" name="Genome Biol. Evol.">
        <title>Long-read-based Genome Assembly of Drosophila gunungcola Reveals Fewer Chemosensory Genes in Flower-breeding Species.</title>
        <authorList>
            <person name="Negi A."/>
            <person name="Liao B.Y."/>
            <person name="Yeh S.D."/>
        </authorList>
    </citation>
    <scope>NUCLEOTIDE SEQUENCE</scope>
    <source>
        <strain evidence="1">Sukarami</strain>
    </source>
</reference>
<proteinExistence type="predicted"/>
<sequence length="36" mass="4562">MTRYVARFFMKHLRLRKYFCAHYARTLCVRSKNKHK</sequence>
<evidence type="ECO:0000313" key="2">
    <source>
        <dbReference type="Proteomes" id="UP001059596"/>
    </source>
</evidence>
<name>A0A9P9YUP6_9MUSC</name>
<protein>
    <submittedName>
        <fullName evidence="1">Uncharacterized protein</fullName>
    </submittedName>
</protein>
<comment type="caution">
    <text evidence="1">The sequence shown here is derived from an EMBL/GenBank/DDBJ whole genome shotgun (WGS) entry which is preliminary data.</text>
</comment>
<gene>
    <name evidence="1" type="ORF">M5D96_004572</name>
</gene>
<dbReference type="AlphaFoldDB" id="A0A9P9YUP6"/>
<dbReference type="EMBL" id="JAMKOV010000002">
    <property type="protein sequence ID" value="KAI8043245.1"/>
    <property type="molecule type" value="Genomic_DNA"/>
</dbReference>
<keyword evidence="2" id="KW-1185">Reference proteome</keyword>
<evidence type="ECO:0000313" key="1">
    <source>
        <dbReference type="EMBL" id="KAI8043245.1"/>
    </source>
</evidence>
<organism evidence="1 2">
    <name type="scientific">Drosophila gunungcola</name>
    <name type="common">fruit fly</name>
    <dbReference type="NCBI Taxonomy" id="103775"/>
    <lineage>
        <taxon>Eukaryota</taxon>
        <taxon>Metazoa</taxon>
        <taxon>Ecdysozoa</taxon>
        <taxon>Arthropoda</taxon>
        <taxon>Hexapoda</taxon>
        <taxon>Insecta</taxon>
        <taxon>Pterygota</taxon>
        <taxon>Neoptera</taxon>
        <taxon>Endopterygota</taxon>
        <taxon>Diptera</taxon>
        <taxon>Brachycera</taxon>
        <taxon>Muscomorpha</taxon>
        <taxon>Ephydroidea</taxon>
        <taxon>Drosophilidae</taxon>
        <taxon>Drosophila</taxon>
        <taxon>Sophophora</taxon>
    </lineage>
</organism>
<accession>A0A9P9YUP6</accession>